<name>A0A4C1ZIY3_EUMVA</name>
<dbReference type="AlphaFoldDB" id="A0A4C1ZIY3"/>
<keyword evidence="3" id="KW-1185">Reference proteome</keyword>
<gene>
    <name evidence="2" type="ORF">EVAR_99978_1</name>
</gene>
<evidence type="ECO:0000313" key="3">
    <source>
        <dbReference type="Proteomes" id="UP000299102"/>
    </source>
</evidence>
<evidence type="ECO:0000313" key="2">
    <source>
        <dbReference type="EMBL" id="GBP87074.1"/>
    </source>
</evidence>
<comment type="caution">
    <text evidence="2">The sequence shown here is derived from an EMBL/GenBank/DDBJ whole genome shotgun (WGS) entry which is preliminary data.</text>
</comment>
<dbReference type="Proteomes" id="UP000299102">
    <property type="component" value="Unassembled WGS sequence"/>
</dbReference>
<feature type="compositionally biased region" description="Low complexity" evidence="1">
    <location>
        <begin position="98"/>
        <end position="110"/>
    </location>
</feature>
<proteinExistence type="predicted"/>
<accession>A0A4C1ZIY3</accession>
<sequence>MYSSPPLHQISYFYCQEAGNALVTPFGLQVSMGGGDHLLFRGSHAGASDKVMTSRALSTAIFSEVYHKGACRTPSREIRAAGRASPPRAPSDTRRTRPAAPAAPATSKPSCYSAMTSRK</sequence>
<protein>
    <submittedName>
        <fullName evidence="2">Uncharacterized protein</fullName>
    </submittedName>
</protein>
<feature type="region of interest" description="Disordered" evidence="1">
    <location>
        <begin position="73"/>
        <end position="119"/>
    </location>
</feature>
<evidence type="ECO:0000256" key="1">
    <source>
        <dbReference type="SAM" id="MobiDB-lite"/>
    </source>
</evidence>
<reference evidence="2 3" key="1">
    <citation type="journal article" date="2019" name="Commun. Biol.">
        <title>The bagworm genome reveals a unique fibroin gene that provides high tensile strength.</title>
        <authorList>
            <person name="Kono N."/>
            <person name="Nakamura H."/>
            <person name="Ohtoshi R."/>
            <person name="Tomita M."/>
            <person name="Numata K."/>
            <person name="Arakawa K."/>
        </authorList>
    </citation>
    <scope>NUCLEOTIDE SEQUENCE [LARGE SCALE GENOMIC DNA]</scope>
</reference>
<organism evidence="2 3">
    <name type="scientific">Eumeta variegata</name>
    <name type="common">Bagworm moth</name>
    <name type="synonym">Eumeta japonica</name>
    <dbReference type="NCBI Taxonomy" id="151549"/>
    <lineage>
        <taxon>Eukaryota</taxon>
        <taxon>Metazoa</taxon>
        <taxon>Ecdysozoa</taxon>
        <taxon>Arthropoda</taxon>
        <taxon>Hexapoda</taxon>
        <taxon>Insecta</taxon>
        <taxon>Pterygota</taxon>
        <taxon>Neoptera</taxon>
        <taxon>Endopterygota</taxon>
        <taxon>Lepidoptera</taxon>
        <taxon>Glossata</taxon>
        <taxon>Ditrysia</taxon>
        <taxon>Tineoidea</taxon>
        <taxon>Psychidae</taxon>
        <taxon>Oiketicinae</taxon>
        <taxon>Eumeta</taxon>
    </lineage>
</organism>
<dbReference type="EMBL" id="BGZK01001834">
    <property type="protein sequence ID" value="GBP87074.1"/>
    <property type="molecule type" value="Genomic_DNA"/>
</dbReference>